<proteinExistence type="predicted"/>
<dbReference type="EMBL" id="JAACJM010000038">
    <property type="protein sequence ID" value="KAF5362651.1"/>
    <property type="molecule type" value="Genomic_DNA"/>
</dbReference>
<gene>
    <name evidence="3" type="ORF">D9758_009611</name>
</gene>
<keyword evidence="4" id="KW-1185">Reference proteome</keyword>
<evidence type="ECO:0008006" key="5">
    <source>
        <dbReference type="Google" id="ProtNLM"/>
    </source>
</evidence>
<evidence type="ECO:0000313" key="4">
    <source>
        <dbReference type="Proteomes" id="UP000559256"/>
    </source>
</evidence>
<keyword evidence="2" id="KW-1133">Transmembrane helix</keyword>
<dbReference type="Proteomes" id="UP000559256">
    <property type="component" value="Unassembled WGS sequence"/>
</dbReference>
<evidence type="ECO:0000313" key="3">
    <source>
        <dbReference type="EMBL" id="KAF5362651.1"/>
    </source>
</evidence>
<accession>A0A8H5GD67</accession>
<feature type="transmembrane region" description="Helical" evidence="2">
    <location>
        <begin position="42"/>
        <end position="62"/>
    </location>
</feature>
<comment type="caution">
    <text evidence="3">The sequence shown here is derived from an EMBL/GenBank/DDBJ whole genome shotgun (WGS) entry which is preliminary data.</text>
</comment>
<protein>
    <recommendedName>
        <fullName evidence="5">MARVEL domain-containing protein</fullName>
    </recommendedName>
</protein>
<evidence type="ECO:0000256" key="1">
    <source>
        <dbReference type="SAM" id="MobiDB-lite"/>
    </source>
</evidence>
<feature type="compositionally biased region" description="Low complexity" evidence="1">
    <location>
        <begin position="86"/>
        <end position="99"/>
    </location>
</feature>
<keyword evidence="2" id="KW-0812">Transmembrane</keyword>
<organism evidence="3 4">
    <name type="scientific">Tetrapyrgos nigripes</name>
    <dbReference type="NCBI Taxonomy" id="182062"/>
    <lineage>
        <taxon>Eukaryota</taxon>
        <taxon>Fungi</taxon>
        <taxon>Dikarya</taxon>
        <taxon>Basidiomycota</taxon>
        <taxon>Agaricomycotina</taxon>
        <taxon>Agaricomycetes</taxon>
        <taxon>Agaricomycetidae</taxon>
        <taxon>Agaricales</taxon>
        <taxon>Marasmiineae</taxon>
        <taxon>Marasmiaceae</taxon>
        <taxon>Tetrapyrgos</taxon>
    </lineage>
</organism>
<sequence>MIRTEAPVIRLFRDEIIVLTILWLFWLGGTAAATQFEPCRVLSALLAFAWLGFITLTFLIGVSCRMSYVRGGLTEPLPVNGSRSNAGAGATTGKTTASV</sequence>
<dbReference type="OrthoDB" id="2501127at2759"/>
<feature type="region of interest" description="Disordered" evidence="1">
    <location>
        <begin position="79"/>
        <end position="99"/>
    </location>
</feature>
<name>A0A8H5GD67_9AGAR</name>
<keyword evidence="2" id="KW-0472">Membrane</keyword>
<evidence type="ECO:0000256" key="2">
    <source>
        <dbReference type="SAM" id="Phobius"/>
    </source>
</evidence>
<dbReference type="AlphaFoldDB" id="A0A8H5GD67"/>
<reference evidence="3 4" key="1">
    <citation type="journal article" date="2020" name="ISME J.">
        <title>Uncovering the hidden diversity of litter-decomposition mechanisms in mushroom-forming fungi.</title>
        <authorList>
            <person name="Floudas D."/>
            <person name="Bentzer J."/>
            <person name="Ahren D."/>
            <person name="Johansson T."/>
            <person name="Persson P."/>
            <person name="Tunlid A."/>
        </authorList>
    </citation>
    <scope>NUCLEOTIDE SEQUENCE [LARGE SCALE GENOMIC DNA]</scope>
    <source>
        <strain evidence="3 4">CBS 291.85</strain>
    </source>
</reference>